<dbReference type="GO" id="GO:0005840">
    <property type="term" value="C:ribosome"/>
    <property type="evidence" value="ECO:0007669"/>
    <property type="project" value="UniProtKB-KW"/>
</dbReference>
<evidence type="ECO:0000256" key="6">
    <source>
        <dbReference type="ARBA" id="ARBA00022741"/>
    </source>
</evidence>
<evidence type="ECO:0000256" key="2">
    <source>
        <dbReference type="ARBA" id="ARBA00012513"/>
    </source>
</evidence>
<dbReference type="PROSITE" id="PS00108">
    <property type="entry name" value="PROTEIN_KINASE_ST"/>
    <property type="match status" value="1"/>
</dbReference>
<evidence type="ECO:0000256" key="8">
    <source>
        <dbReference type="ARBA" id="ARBA00022840"/>
    </source>
</evidence>
<evidence type="ECO:0000256" key="11">
    <source>
        <dbReference type="ARBA" id="ARBA00033099"/>
    </source>
</evidence>
<dbReference type="Gene3D" id="3.30.1390.20">
    <property type="entry name" value="Ribosomal protein L30, ferredoxin-like fold domain"/>
    <property type="match status" value="1"/>
</dbReference>
<evidence type="ECO:0000256" key="4">
    <source>
        <dbReference type="ARBA" id="ARBA00022527"/>
    </source>
</evidence>
<proteinExistence type="inferred from homology"/>
<dbReference type="InterPro" id="IPR037638">
    <property type="entry name" value="MASTL_STKc"/>
</dbReference>
<dbReference type="InterPro" id="IPR016082">
    <property type="entry name" value="Ribosomal_uL30_ferredoxin-like"/>
</dbReference>
<comment type="caution">
    <text evidence="16">The sequence shown here is derived from an EMBL/GenBank/DDBJ whole genome shotgun (WGS) entry which is preliminary data.</text>
</comment>
<dbReference type="Pfam" id="PF00327">
    <property type="entry name" value="Ribosomal_L30"/>
    <property type="match status" value="1"/>
</dbReference>
<dbReference type="GO" id="GO:1990904">
    <property type="term" value="C:ribonucleoprotein complex"/>
    <property type="evidence" value="ECO:0007669"/>
    <property type="project" value="UniProtKB-KW"/>
</dbReference>
<evidence type="ECO:0000256" key="7">
    <source>
        <dbReference type="ARBA" id="ARBA00022777"/>
    </source>
</evidence>
<evidence type="ECO:0000256" key="14">
    <source>
        <dbReference type="SAM" id="MobiDB-lite"/>
    </source>
</evidence>
<dbReference type="GO" id="GO:0005634">
    <property type="term" value="C:nucleus"/>
    <property type="evidence" value="ECO:0007669"/>
    <property type="project" value="TreeGrafter"/>
</dbReference>
<evidence type="ECO:0000256" key="12">
    <source>
        <dbReference type="ARBA" id="ARBA00047899"/>
    </source>
</evidence>
<dbReference type="Pfam" id="PF00069">
    <property type="entry name" value="Pkinase"/>
    <property type="match status" value="1"/>
</dbReference>
<dbReference type="PANTHER" id="PTHR24356">
    <property type="entry name" value="SERINE/THREONINE-PROTEIN KINASE"/>
    <property type="match status" value="1"/>
</dbReference>
<dbReference type="InterPro" id="IPR011009">
    <property type="entry name" value="Kinase-like_dom_sf"/>
</dbReference>
<evidence type="ECO:0000256" key="1">
    <source>
        <dbReference type="ARBA" id="ARBA00007594"/>
    </source>
</evidence>
<dbReference type="CDD" id="cd01657">
    <property type="entry name" value="Ribosomal_L7_archeal_euk"/>
    <property type="match status" value="1"/>
</dbReference>
<protein>
    <recommendedName>
        <fullName evidence="3">Serine/threonine-protein kinase greatwall</fullName>
        <ecNumber evidence="2">2.7.11.1</ecNumber>
    </recommendedName>
    <alternativeName>
        <fullName evidence="11">Microtubule-associated serine/threonine-protein kinase-like</fullName>
    </alternativeName>
</protein>
<feature type="region of interest" description="Disordered" evidence="14">
    <location>
        <begin position="695"/>
        <end position="729"/>
    </location>
</feature>
<dbReference type="GO" id="GO:0005524">
    <property type="term" value="F:ATP binding"/>
    <property type="evidence" value="ECO:0007669"/>
    <property type="project" value="UniProtKB-KW"/>
</dbReference>
<accession>A0A8J6FYH1</accession>
<keyword evidence="6" id="KW-0547">Nucleotide-binding</keyword>
<dbReference type="SUPFAM" id="SSF55129">
    <property type="entry name" value="Ribosomal protein L30p/L7e"/>
    <property type="match status" value="1"/>
</dbReference>
<keyword evidence="9" id="KW-0689">Ribosomal protein</keyword>
<dbReference type="FunFam" id="3.30.200.20:FF:000277">
    <property type="entry name" value="serine/threonine-protein kinase greatwall isoform X1"/>
    <property type="match status" value="1"/>
</dbReference>
<comment type="similarity">
    <text evidence="1">Belongs to the universal ribosomal protein uL30 family.</text>
</comment>
<evidence type="ECO:0000256" key="13">
    <source>
        <dbReference type="ARBA" id="ARBA00048679"/>
    </source>
</evidence>
<dbReference type="AlphaFoldDB" id="A0A8J6FYH1"/>
<dbReference type="InterPro" id="IPR035808">
    <property type="entry name" value="Ribosomal_uL30_euk_arc"/>
</dbReference>
<dbReference type="EMBL" id="JAATJU010026500">
    <property type="protein sequence ID" value="KAH0501540.1"/>
    <property type="molecule type" value="Genomic_DNA"/>
</dbReference>
<comment type="catalytic activity">
    <reaction evidence="13">
        <text>L-seryl-[protein] + ATP = O-phospho-L-seryl-[protein] + ADP + H(+)</text>
        <dbReference type="Rhea" id="RHEA:17989"/>
        <dbReference type="Rhea" id="RHEA-COMP:9863"/>
        <dbReference type="Rhea" id="RHEA-COMP:11604"/>
        <dbReference type="ChEBI" id="CHEBI:15378"/>
        <dbReference type="ChEBI" id="CHEBI:29999"/>
        <dbReference type="ChEBI" id="CHEBI:30616"/>
        <dbReference type="ChEBI" id="CHEBI:83421"/>
        <dbReference type="ChEBI" id="CHEBI:456216"/>
        <dbReference type="EC" id="2.7.11.1"/>
    </reaction>
</comment>
<dbReference type="GO" id="GO:0004674">
    <property type="term" value="F:protein serine/threonine kinase activity"/>
    <property type="evidence" value="ECO:0007669"/>
    <property type="project" value="UniProtKB-KW"/>
</dbReference>
<evidence type="ECO:0000256" key="9">
    <source>
        <dbReference type="ARBA" id="ARBA00022980"/>
    </source>
</evidence>
<dbReference type="Gene3D" id="1.10.510.10">
    <property type="entry name" value="Transferase(Phosphotransferase) domain 1"/>
    <property type="match status" value="1"/>
</dbReference>
<keyword evidence="7 16" id="KW-0418">Kinase</keyword>
<dbReference type="Gene3D" id="3.30.200.20">
    <property type="entry name" value="Phosphorylase Kinase, domain 1"/>
    <property type="match status" value="1"/>
</dbReference>
<dbReference type="FunFam" id="1.10.510.10:FF:000379">
    <property type="entry name" value="serine/threonine-protein kinase greatwall isoform X1"/>
    <property type="match status" value="1"/>
</dbReference>
<dbReference type="CDD" id="cd05610">
    <property type="entry name" value="STKc_MASTL"/>
    <property type="match status" value="1"/>
</dbReference>
<dbReference type="InterPro" id="IPR008271">
    <property type="entry name" value="Ser/Thr_kinase_AS"/>
</dbReference>
<evidence type="ECO:0000256" key="10">
    <source>
        <dbReference type="ARBA" id="ARBA00023274"/>
    </source>
</evidence>
<comment type="catalytic activity">
    <reaction evidence="12">
        <text>L-threonyl-[protein] + ATP = O-phospho-L-threonyl-[protein] + ADP + H(+)</text>
        <dbReference type="Rhea" id="RHEA:46608"/>
        <dbReference type="Rhea" id="RHEA-COMP:11060"/>
        <dbReference type="Rhea" id="RHEA-COMP:11605"/>
        <dbReference type="ChEBI" id="CHEBI:15378"/>
        <dbReference type="ChEBI" id="CHEBI:30013"/>
        <dbReference type="ChEBI" id="CHEBI:30616"/>
        <dbReference type="ChEBI" id="CHEBI:61977"/>
        <dbReference type="ChEBI" id="CHEBI:456216"/>
        <dbReference type="EC" id="2.7.11.1"/>
    </reaction>
</comment>
<keyword evidence="5" id="KW-0808">Transferase</keyword>
<evidence type="ECO:0000256" key="3">
    <source>
        <dbReference type="ARBA" id="ARBA00022148"/>
    </source>
</evidence>
<gene>
    <name evidence="16" type="ORF">LTLLF_195360</name>
</gene>
<keyword evidence="8" id="KW-0067">ATP-binding</keyword>
<dbReference type="InterPro" id="IPR050236">
    <property type="entry name" value="Ser_Thr_kinase_AGC"/>
</dbReference>
<feature type="domain" description="Protein kinase" evidence="15">
    <location>
        <begin position="34"/>
        <end position="308"/>
    </location>
</feature>
<dbReference type="GO" id="GO:0035556">
    <property type="term" value="P:intracellular signal transduction"/>
    <property type="evidence" value="ECO:0007669"/>
    <property type="project" value="TreeGrafter"/>
</dbReference>
<evidence type="ECO:0000313" key="16">
    <source>
        <dbReference type="EMBL" id="KAH0501540.1"/>
    </source>
</evidence>
<feature type="compositionally biased region" description="Polar residues" evidence="14">
    <location>
        <begin position="695"/>
        <end position="718"/>
    </location>
</feature>
<sequence>MESVSGNEENEGGSAIEEYVNRIPVPRPPSIEEFTIVKPISRGAFGKVYLGQKGGKLYAVKVVKKADMINKNMTHQVQAERDALALSKSPFVVHLFYSLQSASNVYLVMEYLIGGDVKSLLHIYGYFDEEMAIKYISEVALALDYLHRHGIIHRDLKPDNMLISNEGHIKLTDFGLSKVTLNRDINMMDILTTPSMAKPKQDYSRTPGQVLSLISSLGFFTPIGEKDQDSATVFSAAKSEAQLSQGLICPMSTDQKDPSHSSRLPKPLQEKAGHIGHQQSVPDLRVQCGVRVPQQSQVGKRLPGEEGVCGAQAGGSGADCQVRRASVEPKLVVQESTKSSDCTMSWNAVEIPYTKSTNAIETKADLELALSPIHDSSAIPATRSHHVSLPRKCFSEEVSWEGRELNVNNENMTIDMRQPGFLQSDQWARNSSGISEEHLGKRNFKRNFQLVDSSPCREIIQSKKNCIECKHSKGMIGCYANQTTGLTTEVQNLRLSVDRSQQNDCANKENIVTYFTDKQTPEELHIPMIAKNLMSELDEDCEMPAKKDCLSSHSALSVEERAPKTVDSDSSFPEISMMESSLEIQTSEPDKSNKECCFEESNIEDPLVLSNCQENSLSKDDCHTSIQDNSQMLAPSLQALKPLTCKTNVVAFRSFNSHINASNNSEPSKMSITSLDAMDISCDYSGSYPMAVTPTQRGRSCVSQQTPNQAKLGTSYRTPKSVRRGAAPVDDGRILGTPDYLAPELLLGTAHDIPWPEGEEKLSDDAQSAVDMLLTIDDTKRAGMKGVERDSHGQDGKASWELLCASRTEAGTCHQNARYQGCKAQRCAVLQLLRPLQIFSGTFVKLNKASVNMLRLVEPYIARGYPNLKSVNELIYKCGYSKINKRIALTDNSLIARSLGKYSIICMEDLIHEIYTVGKMLQRSK</sequence>
<dbReference type="EC" id="2.7.11.1" evidence="2"/>
<organism evidence="16 17">
    <name type="scientific">Microtus ochrogaster</name>
    <name type="common">Prairie vole</name>
    <dbReference type="NCBI Taxonomy" id="79684"/>
    <lineage>
        <taxon>Eukaryota</taxon>
        <taxon>Metazoa</taxon>
        <taxon>Chordata</taxon>
        <taxon>Craniata</taxon>
        <taxon>Vertebrata</taxon>
        <taxon>Euteleostomi</taxon>
        <taxon>Mammalia</taxon>
        <taxon>Eutheria</taxon>
        <taxon>Euarchontoglires</taxon>
        <taxon>Glires</taxon>
        <taxon>Rodentia</taxon>
        <taxon>Myomorpha</taxon>
        <taxon>Muroidea</taxon>
        <taxon>Cricetidae</taxon>
        <taxon>Arvicolinae</taxon>
        <taxon>Microtus</taxon>
    </lineage>
</organism>
<reference evidence="16" key="1">
    <citation type="submission" date="2020-03" db="EMBL/GenBank/DDBJ databases">
        <title>Studies in the Genomics of Life Span.</title>
        <authorList>
            <person name="Glass D."/>
        </authorList>
    </citation>
    <scope>NUCLEOTIDE SEQUENCE</scope>
    <source>
        <strain evidence="16">LTLLF</strain>
        <tissue evidence="16">Muscle</tissue>
    </source>
</reference>
<dbReference type="InterPro" id="IPR036919">
    <property type="entry name" value="Ribo_uL30_ferredoxin-like_sf"/>
</dbReference>
<keyword evidence="10" id="KW-0687">Ribonucleoprotein</keyword>
<dbReference type="SUPFAM" id="SSF56112">
    <property type="entry name" value="Protein kinase-like (PK-like)"/>
    <property type="match status" value="1"/>
</dbReference>
<dbReference type="PANTHER" id="PTHR24356:SF1">
    <property type="entry name" value="SERINE_THREONINE-PROTEIN KINASE GREATWALL"/>
    <property type="match status" value="1"/>
</dbReference>
<dbReference type="FunFam" id="3.30.1390.20:FF:000004">
    <property type="entry name" value="60S ribosomal protein L7"/>
    <property type="match status" value="1"/>
</dbReference>
<evidence type="ECO:0000256" key="5">
    <source>
        <dbReference type="ARBA" id="ARBA00022679"/>
    </source>
</evidence>
<dbReference type="InterPro" id="IPR000719">
    <property type="entry name" value="Prot_kinase_dom"/>
</dbReference>
<dbReference type="SMART" id="SM00220">
    <property type="entry name" value="S_TKc"/>
    <property type="match status" value="1"/>
</dbReference>
<evidence type="ECO:0000313" key="17">
    <source>
        <dbReference type="Proteomes" id="UP000710432"/>
    </source>
</evidence>
<dbReference type="PROSITE" id="PS50011">
    <property type="entry name" value="PROTEIN_KINASE_DOM"/>
    <property type="match status" value="1"/>
</dbReference>
<name>A0A8J6FYH1_MICOH</name>
<dbReference type="Proteomes" id="UP000710432">
    <property type="component" value="Unassembled WGS sequence"/>
</dbReference>
<keyword evidence="4" id="KW-0723">Serine/threonine-protein kinase</keyword>
<evidence type="ECO:0000259" key="15">
    <source>
        <dbReference type="PROSITE" id="PS50011"/>
    </source>
</evidence>